<dbReference type="InterPro" id="IPR001054">
    <property type="entry name" value="A/G_cyclase"/>
</dbReference>
<reference evidence="3 4" key="1">
    <citation type="submission" date="2018-03" db="EMBL/GenBank/DDBJ databases">
        <title>Ahniella affigens gen. nov., sp. nov., a gammaproteobacterium isolated from sandy soil near a stream.</title>
        <authorList>
            <person name="Ko Y."/>
            <person name="Kim J.-H."/>
        </authorList>
    </citation>
    <scope>NUCLEOTIDE SEQUENCE [LARGE SCALE GENOMIC DNA]</scope>
    <source>
        <strain evidence="3 4">D13</strain>
    </source>
</reference>
<feature type="domain" description="Guanylate cyclase" evidence="2">
    <location>
        <begin position="20"/>
        <end position="133"/>
    </location>
</feature>
<evidence type="ECO:0000313" key="4">
    <source>
        <dbReference type="Proteomes" id="UP000241074"/>
    </source>
</evidence>
<dbReference type="GO" id="GO:0004016">
    <property type="term" value="F:adenylate cyclase activity"/>
    <property type="evidence" value="ECO:0007669"/>
    <property type="project" value="UniProtKB-ARBA"/>
</dbReference>
<dbReference type="SUPFAM" id="SSF49879">
    <property type="entry name" value="SMAD/FHA domain"/>
    <property type="match status" value="1"/>
</dbReference>
<evidence type="ECO:0000259" key="2">
    <source>
        <dbReference type="PROSITE" id="PS50125"/>
    </source>
</evidence>
<keyword evidence="4" id="KW-1185">Reference proteome</keyword>
<reference evidence="3 4" key="2">
    <citation type="submission" date="2018-03" db="EMBL/GenBank/DDBJ databases">
        <authorList>
            <person name="Keele B.F."/>
        </authorList>
    </citation>
    <scope>NUCLEOTIDE SEQUENCE [LARGE SCALE GENOMIC DNA]</scope>
    <source>
        <strain evidence="3 4">D13</strain>
    </source>
</reference>
<gene>
    <name evidence="3" type="ORF">C7S18_09125</name>
</gene>
<dbReference type="GO" id="GO:0009190">
    <property type="term" value="P:cyclic nucleotide biosynthetic process"/>
    <property type="evidence" value="ECO:0007669"/>
    <property type="project" value="InterPro"/>
</dbReference>
<dbReference type="PANTHER" id="PTHR43081">
    <property type="entry name" value="ADENYLATE CYCLASE, TERMINAL-DIFFERENTIATION SPECIFIC-RELATED"/>
    <property type="match status" value="1"/>
</dbReference>
<dbReference type="AlphaFoldDB" id="A0A2P1PR88"/>
<dbReference type="EMBL" id="CP027860">
    <property type="protein sequence ID" value="AVP97344.1"/>
    <property type="molecule type" value="Genomic_DNA"/>
</dbReference>
<dbReference type="CDD" id="cd07302">
    <property type="entry name" value="CHD"/>
    <property type="match status" value="1"/>
</dbReference>
<dbReference type="InterPro" id="IPR008984">
    <property type="entry name" value="SMAD_FHA_dom_sf"/>
</dbReference>
<dbReference type="CDD" id="cd00060">
    <property type="entry name" value="FHA"/>
    <property type="match status" value="1"/>
</dbReference>
<accession>A0A2P1PR88</accession>
<evidence type="ECO:0000259" key="1">
    <source>
        <dbReference type="PROSITE" id="PS50006"/>
    </source>
</evidence>
<dbReference type="Proteomes" id="UP000241074">
    <property type="component" value="Chromosome"/>
</dbReference>
<dbReference type="SMART" id="SM00240">
    <property type="entry name" value="FHA"/>
    <property type="match status" value="1"/>
</dbReference>
<protein>
    <submittedName>
        <fullName evidence="3">Adenylate/guanylate cyclase domain-containing protein</fullName>
    </submittedName>
</protein>
<dbReference type="InterPro" id="IPR050697">
    <property type="entry name" value="Adenylyl/Guanylyl_Cyclase_3/4"/>
</dbReference>
<dbReference type="PROSITE" id="PS50125">
    <property type="entry name" value="GUANYLATE_CYCLASE_2"/>
    <property type="match status" value="1"/>
</dbReference>
<evidence type="ECO:0000313" key="3">
    <source>
        <dbReference type="EMBL" id="AVP97344.1"/>
    </source>
</evidence>
<proteinExistence type="predicted"/>
<dbReference type="KEGG" id="xba:C7S18_09125"/>
<dbReference type="Gene3D" id="2.60.200.20">
    <property type="match status" value="1"/>
</dbReference>
<dbReference type="PANTHER" id="PTHR43081:SF1">
    <property type="entry name" value="ADENYLATE CYCLASE, TERMINAL-DIFFERENTIATION SPECIFIC"/>
    <property type="match status" value="1"/>
</dbReference>
<dbReference type="InterPro" id="IPR000253">
    <property type="entry name" value="FHA_dom"/>
</dbReference>
<dbReference type="SUPFAM" id="SSF55073">
    <property type="entry name" value="Nucleotide cyclase"/>
    <property type="match status" value="1"/>
</dbReference>
<name>A0A2P1PR88_9GAMM</name>
<dbReference type="Pfam" id="PF00498">
    <property type="entry name" value="FHA"/>
    <property type="match status" value="1"/>
</dbReference>
<dbReference type="SMART" id="SM00044">
    <property type="entry name" value="CYCc"/>
    <property type="match status" value="1"/>
</dbReference>
<dbReference type="PROSITE" id="PS50006">
    <property type="entry name" value="FHA_DOMAIN"/>
    <property type="match status" value="1"/>
</dbReference>
<organism evidence="3 4">
    <name type="scientific">Ahniella affigens</name>
    <dbReference type="NCBI Taxonomy" id="2021234"/>
    <lineage>
        <taxon>Bacteria</taxon>
        <taxon>Pseudomonadati</taxon>
        <taxon>Pseudomonadota</taxon>
        <taxon>Gammaproteobacteria</taxon>
        <taxon>Lysobacterales</taxon>
        <taxon>Rhodanobacteraceae</taxon>
        <taxon>Ahniella</taxon>
    </lineage>
</organism>
<dbReference type="Gene3D" id="3.30.70.1230">
    <property type="entry name" value="Nucleotide cyclase"/>
    <property type="match status" value="1"/>
</dbReference>
<dbReference type="InterPro" id="IPR029787">
    <property type="entry name" value="Nucleotide_cyclase"/>
</dbReference>
<feature type="domain" description="FHA" evidence="1">
    <location>
        <begin position="225"/>
        <end position="268"/>
    </location>
</feature>
<sequence length="310" mass="33738">MELAQTLAYDPGMSQTQSLSILFADVSGSTKLFELRGDVEARRLISAVLDALSGIAGRHGGKVIKTIGDEIMCTFPGALNGVLAAVDMQKRMAHDPLFVKENLAIRVGLHHGETLVEANDVFGDAVNTAARMGSTAKREQIVTTASTVRGLTNSGSIKTRSLGAIRVSGKLDPIEIVDVIWQEDLSNVTTVQRAIRLDDIPGSGAKLSIRYRGRVIEISATSQPCTLGRDANSTIVVDNEWVSRNHATIEYKRGYFTITDRSTNGTFVRIGDDDEMRLHRDEIHFRKAGTISLGQSVSNNTDNVLYFQCS</sequence>
<dbReference type="Pfam" id="PF00211">
    <property type="entry name" value="Guanylate_cyc"/>
    <property type="match status" value="1"/>
</dbReference>
<dbReference type="GO" id="GO:0035556">
    <property type="term" value="P:intracellular signal transduction"/>
    <property type="evidence" value="ECO:0007669"/>
    <property type="project" value="InterPro"/>
</dbReference>